<evidence type="ECO:0000313" key="3">
    <source>
        <dbReference type="EMBL" id="KAG2945994.1"/>
    </source>
</evidence>
<dbReference type="AlphaFoldDB" id="A0A8T1I6G7"/>
<evidence type="ECO:0000256" key="1">
    <source>
        <dbReference type="SAM" id="SignalP"/>
    </source>
</evidence>
<dbReference type="EMBL" id="RCMK01000169">
    <property type="protein sequence ID" value="KAG2945994.1"/>
    <property type="molecule type" value="Genomic_DNA"/>
</dbReference>
<dbReference type="Proteomes" id="UP000760860">
    <property type="component" value="Unassembled WGS sequence"/>
</dbReference>
<dbReference type="Proteomes" id="UP000736787">
    <property type="component" value="Unassembled WGS sequence"/>
</dbReference>
<feature type="chain" id="PRO_5035649049" description="PexRD2 WYL domain-containing protein" evidence="1">
    <location>
        <begin position="21"/>
        <end position="137"/>
    </location>
</feature>
<reference evidence="4" key="1">
    <citation type="submission" date="2018-05" db="EMBL/GenBank/DDBJ databases">
        <title>Effector identification in a new, highly contiguous assembly of the strawberry crown rot pathogen Phytophthora cactorum.</title>
        <authorList>
            <person name="Armitage A.D."/>
            <person name="Nellist C.F."/>
            <person name="Bates H."/>
            <person name="Vickerstaff R.J."/>
            <person name="Harrison R.J."/>
        </authorList>
    </citation>
    <scope>NUCLEOTIDE SEQUENCE</scope>
    <source>
        <strain evidence="3">4040</strain>
        <strain evidence="4">P421</strain>
    </source>
</reference>
<protein>
    <recommendedName>
        <fullName evidence="2">PexRD2 WYL domain-containing protein</fullName>
    </recommendedName>
</protein>
<dbReference type="EMBL" id="RCMV01000287">
    <property type="protein sequence ID" value="KAG3219957.1"/>
    <property type="molecule type" value="Genomic_DNA"/>
</dbReference>
<dbReference type="InterPro" id="IPR040691">
    <property type="entry name" value="PexRD2_WYL"/>
</dbReference>
<evidence type="ECO:0000313" key="5">
    <source>
        <dbReference type="Proteomes" id="UP000760860"/>
    </source>
</evidence>
<comment type="caution">
    <text evidence="4">The sequence shown here is derived from an EMBL/GenBank/DDBJ whole genome shotgun (WGS) entry which is preliminary data.</text>
</comment>
<name>A0A8T1I6G7_9STRA</name>
<organism evidence="4 5">
    <name type="scientific">Phytophthora cactorum</name>
    <dbReference type="NCBI Taxonomy" id="29920"/>
    <lineage>
        <taxon>Eukaryota</taxon>
        <taxon>Sar</taxon>
        <taxon>Stramenopiles</taxon>
        <taxon>Oomycota</taxon>
        <taxon>Peronosporomycetes</taxon>
        <taxon>Peronosporales</taxon>
        <taxon>Peronosporaceae</taxon>
        <taxon>Phytophthora</taxon>
    </lineage>
</organism>
<sequence length="137" mass="15712">MRLFHVLVLLVAYFLIASEAFSMTTDSNQIFNVAPPTNPSQRLLRAHHIAIQVDADSEERSLAPKEMNEMMKKLTTKEAYASELGILDKINSNLNGGALMRFMQTHEYQKYRAYMNYLNAMQHDKKYAKLVAKIKGK</sequence>
<feature type="signal peptide" evidence="1">
    <location>
        <begin position="1"/>
        <end position="20"/>
    </location>
</feature>
<gene>
    <name evidence="3" type="ORF">PC117_g8027</name>
    <name evidence="4" type="ORF">PC129_g9276</name>
</gene>
<dbReference type="Gene3D" id="1.10.10.2470">
    <property type="match status" value="1"/>
</dbReference>
<dbReference type="Pfam" id="PF18488">
    <property type="entry name" value="WYL_3"/>
    <property type="match status" value="1"/>
</dbReference>
<evidence type="ECO:0000313" key="4">
    <source>
        <dbReference type="EMBL" id="KAG3219957.1"/>
    </source>
</evidence>
<proteinExistence type="predicted"/>
<accession>A0A8T1I6G7</accession>
<keyword evidence="1" id="KW-0732">Signal</keyword>
<feature type="domain" description="PexRD2 WYL" evidence="2">
    <location>
        <begin position="60"/>
        <end position="121"/>
    </location>
</feature>
<evidence type="ECO:0000259" key="2">
    <source>
        <dbReference type="Pfam" id="PF18488"/>
    </source>
</evidence>
<dbReference type="VEuPathDB" id="FungiDB:PC110_g12587"/>